<dbReference type="STRING" id="283909.R7TG67"/>
<dbReference type="OMA" id="LREYWEM"/>
<dbReference type="PANTHER" id="PTHR23412:SF17">
    <property type="entry name" value="OTOANCORIN"/>
    <property type="match status" value="1"/>
</dbReference>
<feature type="domain" description="Stereocilin LRR" evidence="3">
    <location>
        <begin position="187"/>
        <end position="433"/>
    </location>
</feature>
<dbReference type="AlphaFoldDB" id="R7TG67"/>
<accession>R7TG67</accession>
<dbReference type="OrthoDB" id="6155953at2759"/>
<dbReference type="HOGENOM" id="CLU_278518_0_0_1"/>
<keyword evidence="1" id="KW-0732">Signal</keyword>
<reference evidence="5" key="3">
    <citation type="submission" date="2015-06" db="UniProtKB">
        <authorList>
            <consortium name="EnsemblMetazoa"/>
        </authorList>
    </citation>
    <scope>IDENTIFICATION</scope>
</reference>
<evidence type="ECO:0000256" key="2">
    <source>
        <dbReference type="ARBA" id="ARBA00023180"/>
    </source>
</evidence>
<evidence type="ECO:0000259" key="3">
    <source>
        <dbReference type="Pfam" id="PF21058"/>
    </source>
</evidence>
<keyword evidence="6" id="KW-1185">Reference proteome</keyword>
<evidence type="ECO:0000313" key="4">
    <source>
        <dbReference type="EMBL" id="ELT92477.1"/>
    </source>
</evidence>
<organism evidence="4">
    <name type="scientific">Capitella teleta</name>
    <name type="common">Polychaete worm</name>
    <dbReference type="NCBI Taxonomy" id="283909"/>
    <lineage>
        <taxon>Eukaryota</taxon>
        <taxon>Metazoa</taxon>
        <taxon>Spiralia</taxon>
        <taxon>Lophotrochozoa</taxon>
        <taxon>Annelida</taxon>
        <taxon>Polychaeta</taxon>
        <taxon>Sedentaria</taxon>
        <taxon>Scolecida</taxon>
        <taxon>Capitellidae</taxon>
        <taxon>Capitella</taxon>
    </lineage>
</organism>
<proteinExistence type="predicted"/>
<dbReference type="GO" id="GO:0007160">
    <property type="term" value="P:cell-matrix adhesion"/>
    <property type="evidence" value="ECO:0007669"/>
    <property type="project" value="TreeGrafter"/>
</dbReference>
<dbReference type="PANTHER" id="PTHR23412">
    <property type="entry name" value="STEREOCILIN RELATED"/>
    <property type="match status" value="1"/>
</dbReference>
<gene>
    <name evidence="4" type="ORF">CAPTEDRAFT_219090</name>
</gene>
<protein>
    <recommendedName>
        <fullName evidence="3">Stereocilin LRR domain-containing protein</fullName>
    </recommendedName>
</protein>
<reference evidence="4 6" key="2">
    <citation type="journal article" date="2013" name="Nature">
        <title>Insights into bilaterian evolution from three spiralian genomes.</title>
        <authorList>
            <person name="Simakov O."/>
            <person name="Marletaz F."/>
            <person name="Cho S.J."/>
            <person name="Edsinger-Gonzales E."/>
            <person name="Havlak P."/>
            <person name="Hellsten U."/>
            <person name="Kuo D.H."/>
            <person name="Larsson T."/>
            <person name="Lv J."/>
            <person name="Arendt D."/>
            <person name="Savage R."/>
            <person name="Osoegawa K."/>
            <person name="de Jong P."/>
            <person name="Grimwood J."/>
            <person name="Chapman J.A."/>
            <person name="Shapiro H."/>
            <person name="Aerts A."/>
            <person name="Otillar R.P."/>
            <person name="Terry A.Y."/>
            <person name="Boore J.L."/>
            <person name="Grigoriev I.V."/>
            <person name="Lindberg D.R."/>
            <person name="Seaver E.C."/>
            <person name="Weisblat D.A."/>
            <person name="Putnam N.H."/>
            <person name="Rokhsar D.S."/>
        </authorList>
    </citation>
    <scope>NUCLEOTIDE SEQUENCE</scope>
    <source>
        <strain evidence="4 6">I ESC-2004</strain>
    </source>
</reference>
<keyword evidence="2" id="KW-0325">Glycoprotein</keyword>
<name>R7TG67_CAPTE</name>
<evidence type="ECO:0000313" key="5">
    <source>
        <dbReference type="EnsemblMetazoa" id="CapteP219090"/>
    </source>
</evidence>
<dbReference type="EMBL" id="AMQN01013288">
    <property type="status" value="NOT_ANNOTATED_CDS"/>
    <property type="molecule type" value="Genomic_DNA"/>
</dbReference>
<dbReference type="GO" id="GO:0009986">
    <property type="term" value="C:cell surface"/>
    <property type="evidence" value="ECO:0007669"/>
    <property type="project" value="TreeGrafter"/>
</dbReference>
<dbReference type="InterPro" id="IPR048992">
    <property type="entry name" value="Stereocilin_LRR"/>
</dbReference>
<dbReference type="Pfam" id="PF21058">
    <property type="entry name" value="Stereocilin"/>
    <property type="match status" value="1"/>
</dbReference>
<sequence>MTCTAASFSTVNRIPRKYQGALVLARERFNELMLNTLGPVTGDVFSLDKMLSGNTSRENIKEMYKPDTLRLLDDSMIKTMADNLNIDYKDEICSDMLTKADTELLDSIMKHGIDCEDTMTRHIGLEVDGAQAKIMVDMKRREKPTITWDSDDWKVAMRMADGITDDDISDMDADVLLKMVEDGSIDSDKLSQDPKKQRAFNTKLTDSLGSVDLWDSKKLEKLGGDIIKTLCLEDIAKLDPSALTKALDSFESSTFVDSVKRGAFGKKVIAGLGGADNIEHWNSSYIRQAAAYCLNNPKAMMKMDADQLAEVVDSVAGHVKNKRDAINLAKSLMESSKFSDPSTLDSTKLSSLGSSLSGFPPSFTKDISSSALKGAMDSLRGCDFLRGQAKSILKTLRDSGSFEPSSLSPEDLESAGKILKGFDKDDFEAMPADTIRDSFSTLANLDLKMDQARGVLKKLKSAMGGDFGVKAAEMGSLFHYAARSEVEELSFDDLRLSCKSEETIDIDPATDQAKVIMDKIVNKIGSPAGNNANFTGSCFARWKKIAAKGASKSFIGDLRSDNEIYTIMDALKDNEADMTETQTKAWSAKLETLVLDEEFANKFDDSKASQVAIFMKHFSDAQFEKLNRLVIPTICRYLGKAAMHTLPLRNVTRLKTFCLKHIVRDDTGSITDRSSSKSLDDNDIRDLGNLMCGLEENDVKKLSSDAVSSNLGRLSRCPLSNSVGKALVKRLKELDSSYFEDGVNLIACGPMLAYLNESELDSVPSAELASSLTDIVQNMEEADKERTQRDEAFKAELSETERTEFMDGKRRVVNKALDEASYSCAKIESLGSTAVILTAEDIAGIASDEFKDCFETLGSLSKWTNDQLSALATQAKQAHGQASAWSSETVRQAGSIVGGLTADEIGTLDLSSAAVMASIGSHDVYNSAQLVSGFGNWFARTQSSTATNIDADELMALGNFACGAADDAIRAMSAVAYSDSASTIGALTTCEEGQLTAYASLAKNENAFGSDISAWSEADVASIGSVLGGITKAEMSTMSEKQISAISPSTIQKIPSLTFSGLSEVQLSWLTSSQANAVTVEMQQALTADQLEALVDAGAVDLSDITDEEGGNGAGPVGTSAILLPLLSVLFAIFW</sequence>
<dbReference type="Proteomes" id="UP000014760">
    <property type="component" value="Unassembled WGS sequence"/>
</dbReference>
<dbReference type="EMBL" id="KB310103">
    <property type="protein sequence ID" value="ELT92477.1"/>
    <property type="molecule type" value="Genomic_DNA"/>
</dbReference>
<dbReference type="EnsemblMetazoa" id="CapteT219090">
    <property type="protein sequence ID" value="CapteP219090"/>
    <property type="gene ID" value="CapteG219090"/>
</dbReference>
<evidence type="ECO:0000256" key="1">
    <source>
        <dbReference type="ARBA" id="ARBA00022729"/>
    </source>
</evidence>
<dbReference type="InterPro" id="IPR026664">
    <property type="entry name" value="Stereocilin-rel"/>
</dbReference>
<evidence type="ECO:0000313" key="6">
    <source>
        <dbReference type="Proteomes" id="UP000014760"/>
    </source>
</evidence>
<reference evidence="6" key="1">
    <citation type="submission" date="2012-12" db="EMBL/GenBank/DDBJ databases">
        <authorList>
            <person name="Hellsten U."/>
            <person name="Grimwood J."/>
            <person name="Chapman J.A."/>
            <person name="Shapiro H."/>
            <person name="Aerts A."/>
            <person name="Otillar R.P."/>
            <person name="Terry A.Y."/>
            <person name="Boore J.L."/>
            <person name="Simakov O."/>
            <person name="Marletaz F."/>
            <person name="Cho S.-J."/>
            <person name="Edsinger-Gonzales E."/>
            <person name="Havlak P."/>
            <person name="Kuo D.-H."/>
            <person name="Larsson T."/>
            <person name="Lv J."/>
            <person name="Arendt D."/>
            <person name="Savage R."/>
            <person name="Osoegawa K."/>
            <person name="de Jong P."/>
            <person name="Lindberg D.R."/>
            <person name="Seaver E.C."/>
            <person name="Weisblat D.A."/>
            <person name="Putnam N.H."/>
            <person name="Grigoriev I.V."/>
            <person name="Rokhsar D.S."/>
        </authorList>
    </citation>
    <scope>NUCLEOTIDE SEQUENCE</scope>
    <source>
        <strain evidence="6">I ESC-2004</strain>
    </source>
</reference>